<comment type="function">
    <text evidence="13">Thiol protease. Has dipeptidylpeptidase activity. Active against a broad range of dipeptide substrates composed of both polar and hydrophobic amino acids. Proline cannot occupy the P1 position and arginine cannot occupy the P2 position of the substrate. Can act as both an exopeptidase and endopeptidase. Activates serine proteases such as elastase, cathepsin G and granzymes A and B.</text>
</comment>
<dbReference type="InterPro" id="IPR000668">
    <property type="entry name" value="Peptidase_C1A_C"/>
</dbReference>
<dbReference type="InterPro" id="IPR038765">
    <property type="entry name" value="Papain-like_cys_pep_sf"/>
</dbReference>
<evidence type="ECO:0000256" key="15">
    <source>
        <dbReference type="SAM" id="SignalP"/>
    </source>
</evidence>
<evidence type="ECO:0000256" key="13">
    <source>
        <dbReference type="ARBA" id="ARBA00045556"/>
    </source>
</evidence>
<protein>
    <recommendedName>
        <fullName evidence="5">Dipeptidyl peptidase 1</fullName>
    </recommendedName>
    <alternativeName>
        <fullName evidence="10">Cathepsin C</fullName>
    </alternativeName>
    <alternativeName>
        <fullName evidence="9">Cathepsin J</fullName>
    </alternativeName>
    <alternativeName>
        <fullName evidence="12">Dipeptidyl peptidase I</fullName>
    </alternativeName>
    <alternativeName>
        <fullName evidence="11">Dipeptidyl transferase</fullName>
    </alternativeName>
</protein>
<dbReference type="PROSITE" id="PS00139">
    <property type="entry name" value="THIOL_PROTEASE_CYS"/>
    <property type="match status" value="1"/>
</dbReference>
<dbReference type="SMART" id="SM00645">
    <property type="entry name" value="Pept_C1"/>
    <property type="match status" value="1"/>
</dbReference>
<evidence type="ECO:0000256" key="7">
    <source>
        <dbReference type="ARBA" id="ARBA00023145"/>
    </source>
</evidence>
<keyword evidence="17" id="KW-0378">Hydrolase</keyword>
<sequence>MIFILFFFLIFLNYIKCDVPVHCLSRHVEGKWEIKLGLLKNKNSESKKLQISKKGILEDNLNEPNYDYECGYRRPDNSDFHDYLNPEKIKENFEEKKKKVIVFNNDRTINIIENNHINYKYNGYWRIIYDEALYIEIYKDNKKKEIYFSFFKFKEKGDVSYSYCNNLIIGIVNIYYLNYNYINKGRNFTSLVYNSIGKNKNINFIKYNNIKKNLLKNRKNLNSKRNDLYVLNKNVNYSEIKYVPISYKSSDNYYNIFLQKKKNKKIIKEKYFYELIDYYNDNFINFNFLTMDRYCWYGKKLSVASDMPTNKIPSDIVSPLVVDVNMHNKNYEMFKLLKEEKKDKNQEKNVGIIEEESEELNEEKKEGNNIFSLNLFSNNISKKFKKNRLLDIYDNKNITLSNFDWTNEGDVRKRLGNFIKIVDNAIDQKNCGSCYANSAALIINSRLRIKYNYIKNIDFLFFSKEQLLICDYFNQGCSGGYIYISLKYAYENFLYTDKCFKRYMNKYINKDEKNNFLCDRFDTFKIFLHKRNDVKKEEKDSTFVINMKKKKKKKFLENLENIIIENIKLHNNSSENELKNDVEKTDNFNNVEVSNSEINEKKENENDYGENNDDSDYDENDYDDSNNNDDSDYDENDYDDSNNNDDSDYDENDNDDNNNDDSDYDENDNDDNNNDDSDERSQKYDEELNEDYILMNKKIYEKNKLDFKYINSCDVKIKVRKFEYLDIEDEENLKKYIYYNGPIAAAIEPSKEFFRYKKGILKENFIKMHDGNKSNAYIWNKVDHAVVIVGWGEDTVENFMKENYLNDSDMDDIFDIKEKEKNKIIKYWKILNSWGTNWGNNGYFYILRDQNYYNIKSYLLLCDVNLFIKKSHKKK</sequence>
<dbReference type="Proteomes" id="UP000220158">
    <property type="component" value="Chromosome 3"/>
</dbReference>
<comment type="cofactor">
    <cofactor evidence="1">
        <name>chloride</name>
        <dbReference type="ChEBI" id="CHEBI:17996"/>
    </cofactor>
</comment>
<keyword evidence="8" id="KW-0325">Glycoprotein</keyword>
<dbReference type="InterPro" id="IPR036496">
    <property type="entry name" value="CathepsinC_exc_dom_sf"/>
</dbReference>
<feature type="region of interest" description="Disordered" evidence="14">
    <location>
        <begin position="578"/>
        <end position="683"/>
    </location>
</feature>
<dbReference type="OrthoDB" id="3789175at2759"/>
<comment type="subcellular location">
    <subcellularLocation>
        <location evidence="2">Membrane</location>
    </subcellularLocation>
</comment>
<reference evidence="17 18" key="1">
    <citation type="submission" date="2015-04" db="EMBL/GenBank/DDBJ databases">
        <authorList>
            <consortium name="Pathogen Informatics"/>
        </authorList>
    </citation>
    <scope>NUCLEOTIDE SEQUENCE [LARGE SCALE GENOMIC DNA]</scope>
    <source>
        <strain evidence="17 18">SGS1</strain>
    </source>
</reference>
<dbReference type="GeneID" id="39734628"/>
<dbReference type="GO" id="GO:0016020">
    <property type="term" value="C:membrane"/>
    <property type="evidence" value="ECO:0007669"/>
    <property type="project" value="UniProtKB-SubCell"/>
</dbReference>
<dbReference type="Pfam" id="PF08773">
    <property type="entry name" value="CathepsinC_exc"/>
    <property type="match status" value="1"/>
</dbReference>
<dbReference type="GO" id="GO:0008234">
    <property type="term" value="F:cysteine-type peptidase activity"/>
    <property type="evidence" value="ECO:0007669"/>
    <property type="project" value="InterPro"/>
</dbReference>
<organism evidence="17 18">
    <name type="scientific">Plasmodium relictum</name>
    <dbReference type="NCBI Taxonomy" id="85471"/>
    <lineage>
        <taxon>Eukaryota</taxon>
        <taxon>Sar</taxon>
        <taxon>Alveolata</taxon>
        <taxon>Apicomplexa</taxon>
        <taxon>Aconoidasida</taxon>
        <taxon>Haemosporida</taxon>
        <taxon>Plasmodiidae</taxon>
        <taxon>Plasmodium</taxon>
        <taxon>Plasmodium (Haemamoeba)</taxon>
    </lineage>
</organism>
<dbReference type="RefSeq" id="XP_028531545.1">
    <property type="nucleotide sequence ID" value="XM_028680006.1"/>
</dbReference>
<evidence type="ECO:0000256" key="4">
    <source>
        <dbReference type="ARBA" id="ARBA00011610"/>
    </source>
</evidence>
<evidence type="ECO:0000256" key="11">
    <source>
        <dbReference type="ARBA" id="ARBA00030778"/>
    </source>
</evidence>
<keyword evidence="6" id="KW-0472">Membrane</keyword>
<feature type="domain" description="Peptidase C1A papain C-terminal" evidence="16">
    <location>
        <begin position="399"/>
        <end position="863"/>
    </location>
</feature>
<evidence type="ECO:0000256" key="3">
    <source>
        <dbReference type="ARBA" id="ARBA00008455"/>
    </source>
</evidence>
<dbReference type="InterPro" id="IPR025660">
    <property type="entry name" value="Pept_his_AS"/>
</dbReference>
<proteinExistence type="inferred from homology"/>
<name>A0A1J1H0P4_PLARL</name>
<feature type="compositionally biased region" description="Low complexity" evidence="14">
    <location>
        <begin position="587"/>
        <end position="597"/>
    </location>
</feature>
<evidence type="ECO:0000256" key="10">
    <source>
        <dbReference type="ARBA" id="ARBA00029779"/>
    </source>
</evidence>
<feature type="signal peptide" evidence="15">
    <location>
        <begin position="1"/>
        <end position="17"/>
    </location>
</feature>
<dbReference type="SUPFAM" id="SSF54001">
    <property type="entry name" value="Cysteine proteinases"/>
    <property type="match status" value="1"/>
</dbReference>
<feature type="chain" id="PRO_5013108491" description="Dipeptidyl peptidase 1" evidence="15">
    <location>
        <begin position="18"/>
        <end position="875"/>
    </location>
</feature>
<dbReference type="VEuPathDB" id="PlasmoDB:PRELSG_0302000"/>
<dbReference type="EMBL" id="LN835298">
    <property type="protein sequence ID" value="CRG98535.1"/>
    <property type="molecule type" value="Genomic_DNA"/>
</dbReference>
<feature type="compositionally biased region" description="Acidic residues" evidence="14">
    <location>
        <begin position="606"/>
        <end position="678"/>
    </location>
</feature>
<dbReference type="AlphaFoldDB" id="A0A1J1H0P4"/>
<keyword evidence="15" id="KW-0732">Signal</keyword>
<keyword evidence="17" id="KW-0031">Aminopeptidase</keyword>
<dbReference type="PROSITE" id="PS00639">
    <property type="entry name" value="THIOL_PROTEASE_HIS"/>
    <property type="match status" value="1"/>
</dbReference>
<dbReference type="PANTHER" id="PTHR12411">
    <property type="entry name" value="CYSTEINE PROTEASE FAMILY C1-RELATED"/>
    <property type="match status" value="1"/>
</dbReference>
<dbReference type="SUPFAM" id="SSF75001">
    <property type="entry name" value="Dipeptidyl peptidase I (cathepsin C), exclusion domain"/>
    <property type="match status" value="1"/>
</dbReference>
<dbReference type="Gene3D" id="2.40.128.80">
    <property type="entry name" value="Cathepsin C, exclusion domain"/>
    <property type="match status" value="1"/>
</dbReference>
<accession>A0A1J1H0P4</accession>
<evidence type="ECO:0000256" key="14">
    <source>
        <dbReference type="SAM" id="MobiDB-lite"/>
    </source>
</evidence>
<evidence type="ECO:0000256" key="8">
    <source>
        <dbReference type="ARBA" id="ARBA00023180"/>
    </source>
</evidence>
<comment type="subunit">
    <text evidence="4">Tetramer of heterotrimers consisting of exclusion domain, heavy- and light chains.</text>
</comment>
<evidence type="ECO:0000313" key="18">
    <source>
        <dbReference type="Proteomes" id="UP000220158"/>
    </source>
</evidence>
<keyword evidence="17" id="KW-0645">Protease</keyword>
<keyword evidence="7" id="KW-0865">Zymogen</keyword>
<dbReference type="InterPro" id="IPR014882">
    <property type="entry name" value="CathepsinC_exc"/>
</dbReference>
<evidence type="ECO:0000256" key="6">
    <source>
        <dbReference type="ARBA" id="ARBA00023136"/>
    </source>
</evidence>
<evidence type="ECO:0000256" key="9">
    <source>
        <dbReference type="ARBA" id="ARBA00029762"/>
    </source>
</evidence>
<evidence type="ECO:0000259" key="16">
    <source>
        <dbReference type="SMART" id="SM00645"/>
    </source>
</evidence>
<dbReference type="InterPro" id="IPR000169">
    <property type="entry name" value="Pept_cys_AS"/>
</dbReference>
<dbReference type="Gene3D" id="3.90.70.10">
    <property type="entry name" value="Cysteine proteinases"/>
    <property type="match status" value="2"/>
</dbReference>
<keyword evidence="18" id="KW-1185">Reference proteome</keyword>
<evidence type="ECO:0000313" key="17">
    <source>
        <dbReference type="EMBL" id="CRG98535.1"/>
    </source>
</evidence>
<dbReference type="GO" id="GO:0006508">
    <property type="term" value="P:proteolysis"/>
    <property type="evidence" value="ECO:0007669"/>
    <property type="project" value="InterPro"/>
</dbReference>
<evidence type="ECO:0000256" key="2">
    <source>
        <dbReference type="ARBA" id="ARBA00004370"/>
    </source>
</evidence>
<gene>
    <name evidence="17" type="primary">DPAP3</name>
    <name evidence="17" type="ORF">PRELSG_0302000</name>
</gene>
<dbReference type="Pfam" id="PF00112">
    <property type="entry name" value="Peptidase_C1"/>
    <property type="match status" value="2"/>
</dbReference>
<evidence type="ECO:0000256" key="5">
    <source>
        <dbReference type="ARBA" id="ARBA00014709"/>
    </source>
</evidence>
<evidence type="ECO:0000256" key="1">
    <source>
        <dbReference type="ARBA" id="ARBA00001923"/>
    </source>
</evidence>
<dbReference type="KEGG" id="prel:PRELSG_0302000"/>
<dbReference type="InterPro" id="IPR013128">
    <property type="entry name" value="Peptidase_C1A"/>
</dbReference>
<dbReference type="GO" id="GO:0004177">
    <property type="term" value="F:aminopeptidase activity"/>
    <property type="evidence" value="ECO:0007669"/>
    <property type="project" value="UniProtKB-KW"/>
</dbReference>
<comment type="similarity">
    <text evidence="3">Belongs to the peptidase C1 family.</text>
</comment>
<evidence type="ECO:0000256" key="12">
    <source>
        <dbReference type="ARBA" id="ARBA00032961"/>
    </source>
</evidence>